<feature type="domain" description="Glycosyltransferase subfamily 4-like N-terminal" evidence="2">
    <location>
        <begin position="28"/>
        <end position="146"/>
    </location>
</feature>
<dbReference type="STRING" id="228958.SAMN04488007_3322"/>
<evidence type="ECO:0000259" key="2">
    <source>
        <dbReference type="Pfam" id="PF13477"/>
    </source>
</evidence>
<organism evidence="3 4">
    <name type="scientific">Maribacter aquivivus</name>
    <dbReference type="NCBI Taxonomy" id="228958"/>
    <lineage>
        <taxon>Bacteria</taxon>
        <taxon>Pseudomonadati</taxon>
        <taxon>Bacteroidota</taxon>
        <taxon>Flavobacteriia</taxon>
        <taxon>Flavobacteriales</taxon>
        <taxon>Flavobacteriaceae</taxon>
        <taxon>Maribacter</taxon>
    </lineage>
</organism>
<accession>A0A1M6TQP3</accession>
<keyword evidence="4" id="KW-1185">Reference proteome</keyword>
<evidence type="ECO:0000313" key="3">
    <source>
        <dbReference type="EMBL" id="SHK59256.1"/>
    </source>
</evidence>
<keyword evidence="3" id="KW-0808">Transferase</keyword>
<feature type="domain" description="Glycosyl transferase family 1" evidence="1">
    <location>
        <begin position="193"/>
        <end position="348"/>
    </location>
</feature>
<dbReference type="Pfam" id="PF00534">
    <property type="entry name" value="Glycos_transf_1"/>
    <property type="match status" value="1"/>
</dbReference>
<dbReference type="SUPFAM" id="SSF53756">
    <property type="entry name" value="UDP-Glycosyltransferase/glycogen phosphorylase"/>
    <property type="match status" value="1"/>
</dbReference>
<dbReference type="InterPro" id="IPR001296">
    <property type="entry name" value="Glyco_trans_1"/>
</dbReference>
<dbReference type="Proteomes" id="UP000184314">
    <property type="component" value="Unassembled WGS sequence"/>
</dbReference>
<dbReference type="InterPro" id="IPR028098">
    <property type="entry name" value="Glyco_trans_4-like_N"/>
</dbReference>
<dbReference type="GO" id="GO:0016757">
    <property type="term" value="F:glycosyltransferase activity"/>
    <property type="evidence" value="ECO:0007669"/>
    <property type="project" value="InterPro"/>
</dbReference>
<dbReference type="OrthoDB" id="798298at2"/>
<evidence type="ECO:0000313" key="4">
    <source>
        <dbReference type="Proteomes" id="UP000184314"/>
    </source>
</evidence>
<sequence>MSNKKIIRVTTVASSLKILLKGQLSYMNQFYDIIGVSSKDPVLAEVTEIEGVRTKGIDMTRKITPFKDLRAVWQLYTFFRKEKPAIVHTHTPKAGTLGLLAALLAGVPNRLHTIAGLPLMEATGKKRILLNVVEKITYACATKVYPNSKGLDAFVKQEKFTKPSKLKVIGEGSSNGVSIEHFDPALFSEKAKNDLRKSLNIGEEETVLIFLGRIVNDKGIHELVDAFVEVATKFDNVTLIVGGTPEKDLDPIKPKTEEILDTHPKIKMAGWIEDVRPYLAISDAMIFPSYREGFPNVVMQAGAMGVPVIVSDINGSNEIIISGENGVIVPVKNTPLLEKAISEFIERDLNSYSSDKCRQMIIDRYDQKLIWQLLHKEYEALLKNN</sequence>
<dbReference type="Gene3D" id="3.40.50.2000">
    <property type="entry name" value="Glycogen Phosphorylase B"/>
    <property type="match status" value="2"/>
</dbReference>
<reference evidence="4" key="1">
    <citation type="submission" date="2016-11" db="EMBL/GenBank/DDBJ databases">
        <authorList>
            <person name="Varghese N."/>
            <person name="Submissions S."/>
        </authorList>
    </citation>
    <scope>NUCLEOTIDE SEQUENCE [LARGE SCALE GENOMIC DNA]</scope>
    <source>
        <strain evidence="4">DSM 16478</strain>
    </source>
</reference>
<name>A0A1M6TQP3_9FLAO</name>
<dbReference type="EMBL" id="FQZX01000003">
    <property type="protein sequence ID" value="SHK59256.1"/>
    <property type="molecule type" value="Genomic_DNA"/>
</dbReference>
<gene>
    <name evidence="3" type="ORF">SAMN04488007_3322</name>
</gene>
<dbReference type="Pfam" id="PF13477">
    <property type="entry name" value="Glyco_trans_4_2"/>
    <property type="match status" value="1"/>
</dbReference>
<evidence type="ECO:0000259" key="1">
    <source>
        <dbReference type="Pfam" id="PF00534"/>
    </source>
</evidence>
<dbReference type="PANTHER" id="PTHR12526">
    <property type="entry name" value="GLYCOSYLTRANSFERASE"/>
    <property type="match status" value="1"/>
</dbReference>
<protein>
    <submittedName>
        <fullName evidence="3">Glycosyltransferase involved in cell wall bisynthesis</fullName>
    </submittedName>
</protein>
<proteinExistence type="predicted"/>
<dbReference type="RefSeq" id="WP_073246286.1">
    <property type="nucleotide sequence ID" value="NZ_FQZX01000003.1"/>
</dbReference>
<dbReference type="AlphaFoldDB" id="A0A1M6TQP3"/>